<organism evidence="3 4">
    <name type="scientific">Tepidibacter hydrothermalis</name>
    <dbReference type="NCBI Taxonomy" id="3036126"/>
    <lineage>
        <taxon>Bacteria</taxon>
        <taxon>Bacillati</taxon>
        <taxon>Bacillota</taxon>
        <taxon>Clostridia</taxon>
        <taxon>Peptostreptococcales</taxon>
        <taxon>Peptostreptococcaceae</taxon>
        <taxon>Tepidibacter</taxon>
    </lineage>
</organism>
<evidence type="ECO:0000313" key="3">
    <source>
        <dbReference type="EMBL" id="WFD12194.1"/>
    </source>
</evidence>
<evidence type="ECO:0000256" key="2">
    <source>
        <dbReference type="SAM" id="Phobius"/>
    </source>
</evidence>
<keyword evidence="4" id="KW-1185">Reference proteome</keyword>
<accession>A0ABY8EJK3</accession>
<proteinExistence type="predicted"/>
<dbReference type="Proteomes" id="UP001222800">
    <property type="component" value="Chromosome"/>
</dbReference>
<protein>
    <submittedName>
        <fullName evidence="3">Uncharacterized protein</fullName>
    </submittedName>
</protein>
<keyword evidence="2" id="KW-0812">Transmembrane</keyword>
<dbReference type="RefSeq" id="WP_277734498.1">
    <property type="nucleotide sequence ID" value="NZ_CP120733.1"/>
</dbReference>
<name>A0ABY8EJK3_9FIRM</name>
<evidence type="ECO:0000256" key="1">
    <source>
        <dbReference type="SAM" id="MobiDB-lite"/>
    </source>
</evidence>
<evidence type="ECO:0000313" key="4">
    <source>
        <dbReference type="Proteomes" id="UP001222800"/>
    </source>
</evidence>
<sequence length="101" mass="11255">MTVEVALVISALSVGFGIWSGLSNVKRNEKNDTKADASQLTTVIVKLENIGTGITEIKSEMNNVKNEQKESRERIIKVEESAKQAHKRLDTMEKHARGEMD</sequence>
<reference evidence="3 4" key="1">
    <citation type="submission" date="2023-03" db="EMBL/GenBank/DDBJ databases">
        <title>Complete genome sequence of Tepidibacter sp. SWIR-1, isolated from a deep-sea hydrothermal vent.</title>
        <authorList>
            <person name="Li X."/>
        </authorList>
    </citation>
    <scope>NUCLEOTIDE SEQUENCE [LARGE SCALE GENOMIC DNA]</scope>
    <source>
        <strain evidence="3 4">SWIR-1</strain>
    </source>
</reference>
<feature type="transmembrane region" description="Helical" evidence="2">
    <location>
        <begin position="6"/>
        <end position="25"/>
    </location>
</feature>
<keyword evidence="2" id="KW-1133">Transmembrane helix</keyword>
<feature type="region of interest" description="Disordered" evidence="1">
    <location>
        <begin position="80"/>
        <end position="101"/>
    </location>
</feature>
<gene>
    <name evidence="3" type="ORF">P4S50_08950</name>
</gene>
<dbReference type="EMBL" id="CP120733">
    <property type="protein sequence ID" value="WFD12194.1"/>
    <property type="molecule type" value="Genomic_DNA"/>
</dbReference>
<keyword evidence="2" id="KW-0472">Membrane</keyword>